<organism evidence="2 3">
    <name type="scientific">Oceanobacillus bengalensis</name>
    <dbReference type="NCBI Taxonomy" id="1435466"/>
    <lineage>
        <taxon>Bacteria</taxon>
        <taxon>Bacillati</taxon>
        <taxon>Bacillota</taxon>
        <taxon>Bacilli</taxon>
        <taxon>Bacillales</taxon>
        <taxon>Bacillaceae</taxon>
        <taxon>Oceanobacillus</taxon>
    </lineage>
</organism>
<keyword evidence="1" id="KW-1133">Transmembrane helix</keyword>
<dbReference type="Proteomes" id="UP000281813">
    <property type="component" value="Unassembled WGS sequence"/>
</dbReference>
<dbReference type="EMBL" id="RBZO01000003">
    <property type="protein sequence ID" value="RKQ17991.1"/>
    <property type="molecule type" value="Genomic_DNA"/>
</dbReference>
<evidence type="ECO:0000313" key="3">
    <source>
        <dbReference type="Proteomes" id="UP000281813"/>
    </source>
</evidence>
<keyword evidence="1" id="KW-0472">Membrane</keyword>
<keyword evidence="1" id="KW-0812">Transmembrane</keyword>
<name>A0A494Z618_9BACI</name>
<comment type="caution">
    <text evidence="2">The sequence shown here is derived from an EMBL/GenBank/DDBJ whole genome shotgun (WGS) entry which is preliminary data.</text>
</comment>
<dbReference type="Pfam" id="PF10958">
    <property type="entry name" value="DUF2759"/>
    <property type="match status" value="1"/>
</dbReference>
<sequence>MHIVLAVLFLLVAILAVISVVRQLKFKNLFALLFSGLTAVAFGFFSIATLISEISSL</sequence>
<accession>A0A494Z618</accession>
<gene>
    <name evidence="2" type="ORF">D8M05_02685</name>
</gene>
<dbReference type="OrthoDB" id="2721920at2"/>
<protein>
    <submittedName>
        <fullName evidence="2">DUF2759 family protein</fullName>
    </submittedName>
</protein>
<evidence type="ECO:0000313" key="2">
    <source>
        <dbReference type="EMBL" id="RKQ17991.1"/>
    </source>
</evidence>
<dbReference type="InterPro" id="IPR024490">
    <property type="entry name" value="DUF2759"/>
</dbReference>
<feature type="transmembrane region" description="Helical" evidence="1">
    <location>
        <begin position="29"/>
        <end position="51"/>
    </location>
</feature>
<keyword evidence="3" id="KW-1185">Reference proteome</keyword>
<proteinExistence type="predicted"/>
<dbReference type="AlphaFoldDB" id="A0A494Z618"/>
<reference evidence="2 3" key="1">
    <citation type="journal article" date="2015" name="Antonie Van Leeuwenhoek">
        <title>Oceanobacillus bengalensis sp. nov., a bacterium isolated from seawater of the Bay of Bengal.</title>
        <authorList>
            <person name="Yongchang O."/>
            <person name="Xiang W."/>
            <person name="Wang G."/>
        </authorList>
    </citation>
    <scope>NUCLEOTIDE SEQUENCE [LARGE SCALE GENOMIC DNA]</scope>
    <source>
        <strain evidence="2 3">MCCC 1K00260</strain>
    </source>
</reference>
<dbReference type="RefSeq" id="WP_121128745.1">
    <property type="nucleotide sequence ID" value="NZ_JBHUFK010000023.1"/>
</dbReference>
<evidence type="ECO:0000256" key="1">
    <source>
        <dbReference type="SAM" id="Phobius"/>
    </source>
</evidence>